<evidence type="ECO:0000259" key="1">
    <source>
        <dbReference type="Pfam" id="PF14737"/>
    </source>
</evidence>
<organism evidence="2 3">
    <name type="scientific">Rickenella mellea</name>
    <dbReference type="NCBI Taxonomy" id="50990"/>
    <lineage>
        <taxon>Eukaryota</taxon>
        <taxon>Fungi</taxon>
        <taxon>Dikarya</taxon>
        <taxon>Basidiomycota</taxon>
        <taxon>Agaricomycotina</taxon>
        <taxon>Agaricomycetes</taxon>
        <taxon>Hymenochaetales</taxon>
        <taxon>Rickenellaceae</taxon>
        <taxon>Rickenella</taxon>
    </lineage>
</organism>
<proteinExistence type="predicted"/>
<dbReference type="STRING" id="50990.A0A4Y7PY66"/>
<dbReference type="Proteomes" id="UP000294933">
    <property type="component" value="Unassembled WGS sequence"/>
</dbReference>
<gene>
    <name evidence="2" type="ORF">BD410DRAFT_873356</name>
</gene>
<name>A0A4Y7PY66_9AGAM</name>
<feature type="domain" description="DUF4470" evidence="1">
    <location>
        <begin position="24"/>
        <end position="67"/>
    </location>
</feature>
<dbReference type="OrthoDB" id="432970at2759"/>
<evidence type="ECO:0000313" key="3">
    <source>
        <dbReference type="Proteomes" id="UP000294933"/>
    </source>
</evidence>
<evidence type="ECO:0000313" key="2">
    <source>
        <dbReference type="EMBL" id="TDL19948.1"/>
    </source>
</evidence>
<dbReference type="EMBL" id="ML170192">
    <property type="protein sequence ID" value="TDL19948.1"/>
    <property type="molecule type" value="Genomic_DNA"/>
</dbReference>
<dbReference type="AlphaFoldDB" id="A0A4Y7PY66"/>
<sequence length="1073" mass="120587">MVYFILKKTSLICSNYSLKLLTGERQLDFTCCDIDPAILARNVLLLTMIAAEQPSKVLWNIFFHMYLDKDTHSLLIEHCKMLIGFSLNLECWNRSPYATFIKMCTEYTLSELRRHWLLYIDMHNLPHERIKTIRDTFTQNSQGIWQGKSASTAFRSAGPLIMKSPQVEQVCADQFKKYWRTGTTFSDRKQIALATLLNPTFVYTLAGEGFNVHYGTDPMIPFHLAVVFAKAHGAVSVADYVKAGITQFNEWCSAFCEATAVCRALHGFEMTGALSSDVPVAQWKVQLIQLSKDEYTSNHAPAVFNVIDTSNLNDHIGLLNVLIASIPLLLRSPRSGVLYTESLLFRGEDATKEFTELLHADITTISILFDLCPVDYLSRFTSRSNIHELMYYQAAKGQVSQFHHVTAWKSPTSGDFNASLDWGQRRPPVFEPYQLGSLLYDIYHQTFEQEDSSKFYAVNQRNISKAISHSDSIHYMRESFVLLLKLVRDRLAITKDKWKGVMDRFFNLRLTDTSMPMDRNNTQELLAQMHRHGIYTNLLCDPSHPGPKIGRFSGWDIVPPLVRIILTIPREDFTGMANVLKQSGTPVLECHLLGSLSHNMYRAIHVAFGRVIHTGTKTHPCMIFEEDRDGWRGDSPLVVSFTVPSRSLTDIEPPKNLKLSLGVGSTPNSTRLVPKLGLSLHLFTANLMDESLVHVLPEPPLPTTKPRTSPPTSRSATSLLAEIGSSGAAVVTLDDECELVASMSSTVFIEDEAAKLMFGSGITPNVAQVSPCVMRITVGSRRQDIIHPFPVVGSMHKLRLARKSLYVEVIVPVSGPFTPEGMNLNRFAVVGVAKFFCPWILDISAAMTSKWLDPHVSSMMSSRERSLRKKQKEDVLMFVKDTLFSIFVRSSGIRDGPARRLFALRDTATNNCDTIIFISDLRFDLQCHTMICDGFVLPLTRGLLLRIQSDFAKLMDKGDMVNLPARKGEMEALKQLLPALAERCRSWKHGENCEYESQGKIPLAEAMEENPLCSCGRGKDVEGMSKVALWSKLAPYVTRIALSPLFSVSYLESVVLGMQRERPAKADDIQRVP</sequence>
<reference evidence="2 3" key="1">
    <citation type="submission" date="2018-06" db="EMBL/GenBank/DDBJ databases">
        <title>A transcriptomic atlas of mushroom development highlights an independent origin of complex multicellularity.</title>
        <authorList>
            <consortium name="DOE Joint Genome Institute"/>
            <person name="Krizsan K."/>
            <person name="Almasi E."/>
            <person name="Merenyi Z."/>
            <person name="Sahu N."/>
            <person name="Viragh M."/>
            <person name="Koszo T."/>
            <person name="Mondo S."/>
            <person name="Kiss B."/>
            <person name="Balint B."/>
            <person name="Kues U."/>
            <person name="Barry K."/>
            <person name="Hegedus J.C."/>
            <person name="Henrissat B."/>
            <person name="Johnson J."/>
            <person name="Lipzen A."/>
            <person name="Ohm R."/>
            <person name="Nagy I."/>
            <person name="Pangilinan J."/>
            <person name="Yan J."/>
            <person name="Xiong Y."/>
            <person name="Grigoriev I.V."/>
            <person name="Hibbett D.S."/>
            <person name="Nagy L.G."/>
        </authorList>
    </citation>
    <scope>NUCLEOTIDE SEQUENCE [LARGE SCALE GENOMIC DNA]</scope>
    <source>
        <strain evidence="2 3">SZMC22713</strain>
    </source>
</reference>
<dbReference type="VEuPathDB" id="FungiDB:BD410DRAFT_873356"/>
<dbReference type="InterPro" id="IPR027974">
    <property type="entry name" value="DUF4470"/>
</dbReference>
<keyword evidence="3" id="KW-1185">Reference proteome</keyword>
<accession>A0A4Y7PY66</accession>
<protein>
    <recommendedName>
        <fullName evidence="1">DUF4470 domain-containing protein</fullName>
    </recommendedName>
</protein>
<dbReference type="Pfam" id="PF14737">
    <property type="entry name" value="DUF4470"/>
    <property type="match status" value="1"/>
</dbReference>